<evidence type="ECO:0000313" key="4">
    <source>
        <dbReference type="Proteomes" id="UP001285441"/>
    </source>
</evidence>
<dbReference type="Proteomes" id="UP001285441">
    <property type="component" value="Unassembled WGS sequence"/>
</dbReference>
<protein>
    <recommendedName>
        <fullName evidence="2">Cyanovirin-N domain-containing protein</fullName>
    </recommendedName>
</protein>
<gene>
    <name evidence="3" type="ORF">B0H63DRAFT_533150</name>
</gene>
<evidence type="ECO:0000256" key="1">
    <source>
        <dbReference type="SAM" id="SignalP"/>
    </source>
</evidence>
<sequence length="148" mass="15771">MRCALLGIFLGIFSVLVHFVDAWGPGGDLVDACAYNGSTFTDGYLLGAYCLNDQTAIFGYNYTIIDLNLCVGNDDGTLVGLENGSYSEGCSNCTTANRDQSLYLICACLDINGQQHSSSIDLNTVLYNVDGCAHCFGHAGNKSWTPPS</sequence>
<dbReference type="InterPro" id="IPR036673">
    <property type="entry name" value="Cyanovirin-N_sf"/>
</dbReference>
<dbReference type="SUPFAM" id="SSF51322">
    <property type="entry name" value="Cyanovirin-N"/>
    <property type="match status" value="1"/>
</dbReference>
<proteinExistence type="predicted"/>
<feature type="signal peptide" evidence="1">
    <location>
        <begin position="1"/>
        <end position="22"/>
    </location>
</feature>
<reference evidence="3" key="2">
    <citation type="submission" date="2023-06" db="EMBL/GenBank/DDBJ databases">
        <authorList>
            <consortium name="Lawrence Berkeley National Laboratory"/>
            <person name="Haridas S."/>
            <person name="Hensen N."/>
            <person name="Bonometti L."/>
            <person name="Westerberg I."/>
            <person name="Brannstrom I.O."/>
            <person name="Guillou S."/>
            <person name="Cros-Aarteil S."/>
            <person name="Calhoun S."/>
            <person name="Kuo A."/>
            <person name="Mondo S."/>
            <person name="Pangilinan J."/>
            <person name="Riley R."/>
            <person name="LaButti K."/>
            <person name="Andreopoulos B."/>
            <person name="Lipzen A."/>
            <person name="Chen C."/>
            <person name="Yanf M."/>
            <person name="Daum C."/>
            <person name="Ng V."/>
            <person name="Clum A."/>
            <person name="Steindorff A."/>
            <person name="Ohm R."/>
            <person name="Martin F."/>
            <person name="Silar P."/>
            <person name="Natvig D."/>
            <person name="Lalanne C."/>
            <person name="Gautier V."/>
            <person name="Ament-velasquez S.L."/>
            <person name="Kruys A."/>
            <person name="Hutchinson M.I."/>
            <person name="Powell A.J."/>
            <person name="Barry K."/>
            <person name="Miller A.N."/>
            <person name="Grigoriev I.V."/>
            <person name="Debuchy R."/>
            <person name="Gladieux P."/>
            <person name="Thoren M.H."/>
            <person name="Johannesson H."/>
        </authorList>
    </citation>
    <scope>NUCLEOTIDE SEQUENCE</scope>
    <source>
        <strain evidence="3">CBS 232.78</strain>
    </source>
</reference>
<name>A0AAE0P7Q0_9PEZI</name>
<feature type="domain" description="Cyanovirin-N" evidence="2">
    <location>
        <begin position="42"/>
        <end position="132"/>
    </location>
</feature>
<dbReference type="InterPro" id="IPR011058">
    <property type="entry name" value="Cyanovirin-N"/>
</dbReference>
<feature type="chain" id="PRO_5042015866" description="Cyanovirin-N domain-containing protein" evidence="1">
    <location>
        <begin position="23"/>
        <end position="148"/>
    </location>
</feature>
<keyword evidence="1" id="KW-0732">Signal</keyword>
<accession>A0AAE0P7Q0</accession>
<evidence type="ECO:0000313" key="3">
    <source>
        <dbReference type="EMBL" id="KAK3394834.1"/>
    </source>
</evidence>
<keyword evidence="4" id="KW-1185">Reference proteome</keyword>
<evidence type="ECO:0000259" key="2">
    <source>
        <dbReference type="Pfam" id="PF08881"/>
    </source>
</evidence>
<reference evidence="3" key="1">
    <citation type="journal article" date="2023" name="Mol. Phylogenet. Evol.">
        <title>Genome-scale phylogeny and comparative genomics of the fungal order Sordariales.</title>
        <authorList>
            <person name="Hensen N."/>
            <person name="Bonometti L."/>
            <person name="Westerberg I."/>
            <person name="Brannstrom I.O."/>
            <person name="Guillou S."/>
            <person name="Cros-Aarteil S."/>
            <person name="Calhoun S."/>
            <person name="Haridas S."/>
            <person name="Kuo A."/>
            <person name="Mondo S."/>
            <person name="Pangilinan J."/>
            <person name="Riley R."/>
            <person name="LaButti K."/>
            <person name="Andreopoulos B."/>
            <person name="Lipzen A."/>
            <person name="Chen C."/>
            <person name="Yan M."/>
            <person name="Daum C."/>
            <person name="Ng V."/>
            <person name="Clum A."/>
            <person name="Steindorff A."/>
            <person name="Ohm R.A."/>
            <person name="Martin F."/>
            <person name="Silar P."/>
            <person name="Natvig D.O."/>
            <person name="Lalanne C."/>
            <person name="Gautier V."/>
            <person name="Ament-Velasquez S.L."/>
            <person name="Kruys A."/>
            <person name="Hutchinson M.I."/>
            <person name="Powell A.J."/>
            <person name="Barry K."/>
            <person name="Miller A.N."/>
            <person name="Grigoriev I.V."/>
            <person name="Debuchy R."/>
            <person name="Gladieux P."/>
            <person name="Hiltunen Thoren M."/>
            <person name="Johannesson H."/>
        </authorList>
    </citation>
    <scope>NUCLEOTIDE SEQUENCE</scope>
    <source>
        <strain evidence="3">CBS 232.78</strain>
    </source>
</reference>
<organism evidence="3 4">
    <name type="scientific">Podospora didyma</name>
    <dbReference type="NCBI Taxonomy" id="330526"/>
    <lineage>
        <taxon>Eukaryota</taxon>
        <taxon>Fungi</taxon>
        <taxon>Dikarya</taxon>
        <taxon>Ascomycota</taxon>
        <taxon>Pezizomycotina</taxon>
        <taxon>Sordariomycetes</taxon>
        <taxon>Sordariomycetidae</taxon>
        <taxon>Sordariales</taxon>
        <taxon>Podosporaceae</taxon>
        <taxon>Podospora</taxon>
    </lineage>
</organism>
<dbReference type="EMBL" id="JAULSW010000001">
    <property type="protein sequence ID" value="KAK3394834.1"/>
    <property type="molecule type" value="Genomic_DNA"/>
</dbReference>
<comment type="caution">
    <text evidence="3">The sequence shown here is derived from an EMBL/GenBank/DDBJ whole genome shotgun (WGS) entry which is preliminary data.</text>
</comment>
<dbReference type="Pfam" id="PF08881">
    <property type="entry name" value="CVNH"/>
    <property type="match status" value="1"/>
</dbReference>
<dbReference type="AlphaFoldDB" id="A0AAE0P7Q0"/>
<dbReference type="Gene3D" id="2.30.60.10">
    <property type="entry name" value="Cyanovirin-N"/>
    <property type="match status" value="1"/>
</dbReference>